<keyword evidence="1" id="KW-0472">Membrane</keyword>
<evidence type="ECO:0000313" key="3">
    <source>
        <dbReference type="Proteomes" id="UP000075578"/>
    </source>
</evidence>
<gene>
    <name evidence="2" type="ORF">AMQ74_01324</name>
</gene>
<dbReference type="AlphaFoldDB" id="A0A150IYU8"/>
<organism evidence="2 3">
    <name type="scientific">Candidatus Methanofastidiosum methylothiophilum</name>
    <dbReference type="NCBI Taxonomy" id="1705564"/>
    <lineage>
        <taxon>Archaea</taxon>
        <taxon>Methanobacteriati</taxon>
        <taxon>Methanobacteriota</taxon>
        <taxon>Stenosarchaea group</taxon>
        <taxon>Candidatus Methanofastidiosia</taxon>
        <taxon>Candidatus Methanofastidiosales</taxon>
        <taxon>Candidatus Methanofastidiosaceae</taxon>
        <taxon>Candidatus Methanofastidiosum</taxon>
    </lineage>
</organism>
<proteinExistence type="predicted"/>
<evidence type="ECO:0000313" key="2">
    <source>
        <dbReference type="EMBL" id="KYC50038.1"/>
    </source>
</evidence>
<dbReference type="Proteomes" id="UP000075578">
    <property type="component" value="Unassembled WGS sequence"/>
</dbReference>
<feature type="transmembrane region" description="Helical" evidence="1">
    <location>
        <begin position="40"/>
        <end position="58"/>
    </location>
</feature>
<reference evidence="2 3" key="1">
    <citation type="journal article" date="2016" name="ISME J.">
        <title>Chasing the elusive Euryarchaeota class WSA2: genomes reveal a uniquely fastidious methyl-reducing methanogen.</title>
        <authorList>
            <person name="Nobu M.K."/>
            <person name="Narihiro T."/>
            <person name="Kuroda K."/>
            <person name="Mei R."/>
            <person name="Liu W.T."/>
        </authorList>
    </citation>
    <scope>NUCLEOTIDE SEQUENCE [LARGE SCALE GENOMIC DNA]</scope>
    <source>
        <strain evidence="2">U1lsi0528_Bin089</strain>
    </source>
</reference>
<protein>
    <submittedName>
        <fullName evidence="2">Uncharacterized protein</fullName>
    </submittedName>
</protein>
<keyword evidence="1" id="KW-1133">Transmembrane helix</keyword>
<feature type="transmembrane region" description="Helical" evidence="1">
    <location>
        <begin position="6"/>
        <end position="28"/>
    </location>
</feature>
<keyword evidence="1" id="KW-0812">Transmembrane</keyword>
<accession>A0A150IYU8</accession>
<evidence type="ECO:0000256" key="1">
    <source>
        <dbReference type="SAM" id="Phobius"/>
    </source>
</evidence>
<name>A0A150IYU8_9EURY</name>
<dbReference type="EMBL" id="LNGD01000089">
    <property type="protein sequence ID" value="KYC50038.1"/>
    <property type="molecule type" value="Genomic_DNA"/>
</dbReference>
<comment type="caution">
    <text evidence="2">The sequence shown here is derived from an EMBL/GenBank/DDBJ whole genome shotgun (WGS) entry which is preliminary data.</text>
</comment>
<sequence length="77" mass="9061">MTQEQILFYIVIGFLIFFLFFQSGIFIKMILAQVDKKYRFIFWIVVIAVVVYLFVLAFPSNPYAVSIKGMVQELTPR</sequence>